<protein>
    <recommendedName>
        <fullName evidence="2">Exocyst complex component Sec3 C-terminal domain-containing protein</fullName>
    </recommendedName>
</protein>
<dbReference type="Pfam" id="PF20654">
    <property type="entry name" value="Sec3_C-term"/>
    <property type="match status" value="1"/>
</dbReference>
<name>A0A7S3FZU7_9EUKA</name>
<feature type="domain" description="Exocyst complex component Sec3 C-terminal" evidence="2">
    <location>
        <begin position="23"/>
        <end position="332"/>
    </location>
</feature>
<dbReference type="InterPro" id="IPR048628">
    <property type="entry name" value="Sec3_C"/>
</dbReference>
<evidence type="ECO:0000259" key="2">
    <source>
        <dbReference type="Pfam" id="PF20654"/>
    </source>
</evidence>
<dbReference type="PANTHER" id="PTHR16092:SF14">
    <property type="entry name" value="EXOCYST COMPLEX COMPONENT 1 ISOFORM X1"/>
    <property type="match status" value="1"/>
</dbReference>
<dbReference type="PANTHER" id="PTHR16092">
    <property type="entry name" value="SEC3/SYNTAXIN-RELATED"/>
    <property type="match status" value="1"/>
</dbReference>
<proteinExistence type="predicted"/>
<dbReference type="GO" id="GO:0000145">
    <property type="term" value="C:exocyst"/>
    <property type="evidence" value="ECO:0007669"/>
    <property type="project" value="TreeGrafter"/>
</dbReference>
<dbReference type="GO" id="GO:0005886">
    <property type="term" value="C:plasma membrane"/>
    <property type="evidence" value="ECO:0007669"/>
    <property type="project" value="TreeGrafter"/>
</dbReference>
<feature type="region of interest" description="Disordered" evidence="1">
    <location>
        <begin position="1"/>
        <end position="21"/>
    </location>
</feature>
<feature type="compositionally biased region" description="Low complexity" evidence="1">
    <location>
        <begin position="1"/>
        <end position="10"/>
    </location>
</feature>
<dbReference type="AlphaFoldDB" id="A0A7S3FZU7"/>
<dbReference type="GO" id="GO:0006893">
    <property type="term" value="P:Golgi to plasma membrane transport"/>
    <property type="evidence" value="ECO:0007669"/>
    <property type="project" value="TreeGrafter"/>
</dbReference>
<evidence type="ECO:0000313" key="3">
    <source>
        <dbReference type="EMBL" id="CAE0242819.1"/>
    </source>
</evidence>
<gene>
    <name evidence="3" type="ORF">PBIL07802_LOCUS4984</name>
</gene>
<organism evidence="3">
    <name type="scientific">Palpitomonas bilix</name>
    <dbReference type="NCBI Taxonomy" id="652834"/>
    <lineage>
        <taxon>Eukaryota</taxon>
        <taxon>Eukaryota incertae sedis</taxon>
    </lineage>
</organism>
<dbReference type="GO" id="GO:0006887">
    <property type="term" value="P:exocytosis"/>
    <property type="evidence" value="ECO:0007669"/>
    <property type="project" value="TreeGrafter"/>
</dbReference>
<accession>A0A7S3FZU7</accession>
<dbReference type="EMBL" id="HBIB01008072">
    <property type="protein sequence ID" value="CAE0242819.1"/>
    <property type="molecule type" value="Transcribed_RNA"/>
</dbReference>
<dbReference type="GO" id="GO:0005546">
    <property type="term" value="F:phosphatidylinositol-4,5-bisphosphate binding"/>
    <property type="evidence" value="ECO:0007669"/>
    <property type="project" value="TreeGrafter"/>
</dbReference>
<reference evidence="3" key="1">
    <citation type="submission" date="2021-01" db="EMBL/GenBank/DDBJ databases">
        <authorList>
            <person name="Corre E."/>
            <person name="Pelletier E."/>
            <person name="Niang G."/>
            <person name="Scheremetjew M."/>
            <person name="Finn R."/>
            <person name="Kale V."/>
            <person name="Holt S."/>
            <person name="Cochrane G."/>
            <person name="Meng A."/>
            <person name="Brown T."/>
            <person name="Cohen L."/>
        </authorList>
    </citation>
    <scope>NUCLEOTIDE SEQUENCE</scope>
    <source>
        <strain evidence="3">NIES-2562</strain>
    </source>
</reference>
<evidence type="ECO:0000256" key="1">
    <source>
        <dbReference type="SAM" id="MobiDB-lite"/>
    </source>
</evidence>
<sequence>MGEVSESASVGGEGGKSGSSKKAAVDAQSFNWVKRCMEELYGGAVGELQGLGEAAEKLDAFSTVLMLAETEHHLDDVSNSNDERVNSSSSFIINMLLQVKFSLQSVFTRFIDAQISAMGELKPNSRYCGVLLPFKKFPTFVRKLESQMPMGRRQPIADSSYSKLIVRLFEWLDGIARQEEKYYHIVKMENFHHFSASMREVLQSCPGLESVRDYVKQADKKYGEHEQAYLNWIIHDGIGKVQEFCNGVTEMRDALSASEIQYQEAFSKDKLRRLLADVGGRNKVHKALADMKKRMEKHLSVEENLHPKLCDLLQSKLKTLLDSLLSILVECYGGEKASELEAIVNSL</sequence>